<evidence type="ECO:0000313" key="3">
    <source>
        <dbReference type="Proteomes" id="UP001491310"/>
    </source>
</evidence>
<organism evidence="2 3">
    <name type="scientific">Coccomyxa subellipsoidea</name>
    <dbReference type="NCBI Taxonomy" id="248742"/>
    <lineage>
        <taxon>Eukaryota</taxon>
        <taxon>Viridiplantae</taxon>
        <taxon>Chlorophyta</taxon>
        <taxon>core chlorophytes</taxon>
        <taxon>Trebouxiophyceae</taxon>
        <taxon>Trebouxiophyceae incertae sedis</taxon>
        <taxon>Coccomyxaceae</taxon>
        <taxon>Coccomyxa</taxon>
    </lineage>
</organism>
<dbReference type="Gene3D" id="3.40.50.11350">
    <property type="match status" value="1"/>
</dbReference>
<accession>A0ABR2YDV7</accession>
<protein>
    <recommendedName>
        <fullName evidence="4">O-fucosyltransferase family protein</fullName>
    </recommendedName>
</protein>
<dbReference type="EMBL" id="JALJOT010000014">
    <property type="protein sequence ID" value="KAK9903330.1"/>
    <property type="molecule type" value="Genomic_DNA"/>
</dbReference>
<keyword evidence="3" id="KW-1185">Reference proteome</keyword>
<gene>
    <name evidence="2" type="ORF">WJX75_003086</name>
</gene>
<dbReference type="Proteomes" id="UP001491310">
    <property type="component" value="Unassembled WGS sequence"/>
</dbReference>
<proteinExistence type="predicted"/>
<dbReference type="PANTHER" id="PTHR13132">
    <property type="entry name" value="ALPHA- 1,6 -FUCOSYLTRANSFERASE"/>
    <property type="match status" value="1"/>
</dbReference>
<sequence>MRPVVAAVLVSVLLGATGSDACSVLQFHWSGLGAHISGLWNALPAIYGSNGSVYLDNSEFPYMCTEGGGWHDYFQTDAGFLEPWTPALEATQSCAYYTYGEMAKASFDIGISHVQSLFDPGMSWQLQPSVQKEVDAALAVLDSYAKPTIAFHVRGGDKATEDQILGRTTTKPEDLINTFLDNYVGVRGGTCVLIGDDQAAISEAEQLALKYIGCTIARPSKYYRSKGHHQASFNSLPLHDRCRETKQLIKDLEMMAHADYFVGSSTSGIPIIIATLRMTVYMKPQVTYADVSYDDMGARIRRYFGTGGFKNVSIASIKEAGIGKESIRRSMHRNMLAAASL</sequence>
<comment type="caution">
    <text evidence="2">The sequence shown here is derived from an EMBL/GenBank/DDBJ whole genome shotgun (WGS) entry which is preliminary data.</text>
</comment>
<dbReference type="PANTHER" id="PTHR13132:SF29">
    <property type="entry name" value="ALPHA-(1,6)-FUCOSYLTRANSFERASE"/>
    <property type="match status" value="1"/>
</dbReference>
<name>A0ABR2YDV7_9CHLO</name>
<feature type="signal peptide" evidence="1">
    <location>
        <begin position="1"/>
        <end position="21"/>
    </location>
</feature>
<feature type="chain" id="PRO_5047089906" description="O-fucosyltransferase family protein" evidence="1">
    <location>
        <begin position="22"/>
        <end position="341"/>
    </location>
</feature>
<keyword evidence="1" id="KW-0732">Signal</keyword>
<evidence type="ECO:0000256" key="1">
    <source>
        <dbReference type="SAM" id="SignalP"/>
    </source>
</evidence>
<evidence type="ECO:0000313" key="2">
    <source>
        <dbReference type="EMBL" id="KAK9903330.1"/>
    </source>
</evidence>
<evidence type="ECO:0008006" key="4">
    <source>
        <dbReference type="Google" id="ProtNLM"/>
    </source>
</evidence>
<reference evidence="2 3" key="1">
    <citation type="journal article" date="2024" name="Nat. Commun.">
        <title>Phylogenomics reveals the evolutionary origins of lichenization in chlorophyte algae.</title>
        <authorList>
            <person name="Puginier C."/>
            <person name="Libourel C."/>
            <person name="Otte J."/>
            <person name="Skaloud P."/>
            <person name="Haon M."/>
            <person name="Grisel S."/>
            <person name="Petersen M."/>
            <person name="Berrin J.G."/>
            <person name="Delaux P.M."/>
            <person name="Dal Grande F."/>
            <person name="Keller J."/>
        </authorList>
    </citation>
    <scope>NUCLEOTIDE SEQUENCE [LARGE SCALE GENOMIC DNA]</scope>
    <source>
        <strain evidence="2 3">SAG 216-7</strain>
    </source>
</reference>